<organism evidence="3 4">
    <name type="scientific">Roseicella frigidaeris</name>
    <dbReference type="NCBI Taxonomy" id="2230885"/>
    <lineage>
        <taxon>Bacteria</taxon>
        <taxon>Pseudomonadati</taxon>
        <taxon>Pseudomonadota</taxon>
        <taxon>Alphaproteobacteria</taxon>
        <taxon>Acetobacterales</taxon>
        <taxon>Roseomonadaceae</taxon>
        <taxon>Roseicella</taxon>
    </lineage>
</organism>
<dbReference type="InterPro" id="IPR008258">
    <property type="entry name" value="Transglycosylase_SLT_dom_1"/>
</dbReference>
<dbReference type="AlphaFoldDB" id="A0A327MFL3"/>
<proteinExistence type="inferred from homology"/>
<gene>
    <name evidence="3" type="ORF">DOO78_01610</name>
</gene>
<name>A0A327MFL3_9PROT</name>
<accession>A0A327MFL3</accession>
<dbReference type="Pfam" id="PF01464">
    <property type="entry name" value="SLT"/>
    <property type="match status" value="1"/>
</dbReference>
<evidence type="ECO:0000313" key="4">
    <source>
        <dbReference type="Proteomes" id="UP000249065"/>
    </source>
</evidence>
<dbReference type="OrthoDB" id="5945995at2"/>
<reference evidence="4" key="1">
    <citation type="submission" date="2018-06" db="EMBL/GenBank/DDBJ databases">
        <authorList>
            <person name="Khan S.A."/>
        </authorList>
    </citation>
    <scope>NUCLEOTIDE SEQUENCE [LARGE SCALE GENOMIC DNA]</scope>
    <source>
        <strain evidence="4">DB-1506</strain>
    </source>
</reference>
<evidence type="ECO:0000259" key="2">
    <source>
        <dbReference type="Pfam" id="PF01464"/>
    </source>
</evidence>
<dbReference type="RefSeq" id="WP_111467965.1">
    <property type="nucleotide sequence ID" value="NZ_QLIX01000001.1"/>
</dbReference>
<evidence type="ECO:0000256" key="1">
    <source>
        <dbReference type="ARBA" id="ARBA00009387"/>
    </source>
</evidence>
<comment type="similarity">
    <text evidence="1">Belongs to the virb1 family.</text>
</comment>
<dbReference type="Gene3D" id="1.10.530.10">
    <property type="match status" value="1"/>
</dbReference>
<dbReference type="EMBL" id="QLIX01000001">
    <property type="protein sequence ID" value="RAI60853.1"/>
    <property type="molecule type" value="Genomic_DNA"/>
</dbReference>
<sequence>MPALTRGRRPAEIAAMRAVLAGLLLLLPVLAGPARAEEDPWTACRRAIAAAEPRSGLPRGLLLAIALVESGRSDPRTARFEPWPWTLNVEGEGRILPSHGAAAAEVAALQAAGRRSIDIGCMQVNLLHHPAAFPDAATGLQPEANIGYAITFLTALHARFGNWAEAIANYHSADAARGAGYHRRVLLARLGAVWQAGGGTVPLPPGSAAALCAPGHAPSLLLGPRSPRPRLTCRGGGRGR</sequence>
<protein>
    <submittedName>
        <fullName evidence="3">Lytic transglycosylase domain-containing protein</fullName>
    </submittedName>
</protein>
<feature type="domain" description="Transglycosylase SLT" evidence="2">
    <location>
        <begin position="48"/>
        <end position="173"/>
    </location>
</feature>
<comment type="caution">
    <text evidence="3">The sequence shown here is derived from an EMBL/GenBank/DDBJ whole genome shotgun (WGS) entry which is preliminary data.</text>
</comment>
<dbReference type="InterPro" id="IPR023346">
    <property type="entry name" value="Lysozyme-like_dom_sf"/>
</dbReference>
<dbReference type="Proteomes" id="UP000249065">
    <property type="component" value="Unassembled WGS sequence"/>
</dbReference>
<keyword evidence="4" id="KW-1185">Reference proteome</keyword>
<evidence type="ECO:0000313" key="3">
    <source>
        <dbReference type="EMBL" id="RAI60853.1"/>
    </source>
</evidence>
<dbReference type="SUPFAM" id="SSF53955">
    <property type="entry name" value="Lysozyme-like"/>
    <property type="match status" value="1"/>
</dbReference>